<proteinExistence type="inferred from homology"/>
<name>A0ABW5D083_9BACT</name>
<organism evidence="4 5">
    <name type="scientific">Pontibacter ruber</name>
    <dbReference type="NCBI Taxonomy" id="1343895"/>
    <lineage>
        <taxon>Bacteria</taxon>
        <taxon>Pseudomonadati</taxon>
        <taxon>Bacteroidota</taxon>
        <taxon>Cytophagia</taxon>
        <taxon>Cytophagales</taxon>
        <taxon>Hymenobacteraceae</taxon>
        <taxon>Pontibacter</taxon>
    </lineage>
</organism>
<comment type="similarity">
    <text evidence="1">Belongs to the glycosyl hydrolase 25 family.</text>
</comment>
<dbReference type="Gene3D" id="3.20.20.80">
    <property type="entry name" value="Glycosidases"/>
    <property type="match status" value="1"/>
</dbReference>
<accession>A0ABW5D083</accession>
<dbReference type="PANTHER" id="PTHR34135">
    <property type="entry name" value="LYSOZYME"/>
    <property type="match status" value="1"/>
</dbReference>
<dbReference type="InterPro" id="IPR018077">
    <property type="entry name" value="Glyco_hydro_fam25_subgr"/>
</dbReference>
<dbReference type="Proteomes" id="UP001597374">
    <property type="component" value="Unassembled WGS sequence"/>
</dbReference>
<evidence type="ECO:0000313" key="5">
    <source>
        <dbReference type="Proteomes" id="UP001597374"/>
    </source>
</evidence>
<dbReference type="SUPFAM" id="SSF51445">
    <property type="entry name" value="(Trans)glycosidases"/>
    <property type="match status" value="1"/>
</dbReference>
<dbReference type="RefSeq" id="WP_250428464.1">
    <property type="nucleotide sequence ID" value="NZ_JALPRR010000001.1"/>
</dbReference>
<dbReference type="SMART" id="SM00641">
    <property type="entry name" value="Glyco_25"/>
    <property type="match status" value="1"/>
</dbReference>
<dbReference type="PANTHER" id="PTHR34135:SF2">
    <property type="entry name" value="LYSOZYME"/>
    <property type="match status" value="1"/>
</dbReference>
<evidence type="ECO:0000256" key="1">
    <source>
        <dbReference type="ARBA" id="ARBA00010646"/>
    </source>
</evidence>
<protein>
    <submittedName>
        <fullName evidence="4">Glycoside hydrolase family 25 protein</fullName>
    </submittedName>
</protein>
<keyword evidence="2 4" id="KW-0378">Hydrolase</keyword>
<dbReference type="Pfam" id="PF01183">
    <property type="entry name" value="Glyco_hydro_25"/>
    <property type="match status" value="1"/>
</dbReference>
<gene>
    <name evidence="4" type="ORF">ACFSKP_10505</name>
</gene>
<keyword evidence="3" id="KW-0326">Glycosidase</keyword>
<sequence length="272" mass="31131">MVVNLLVSAFHKLAYSGLILYVGVAGLFAEASSENTKNGNKTAAATATTLSPSSLKGIDVSKWQKEVDWPLVKEADVTFAFVKATQDDYRLDPYFTRNWEETKRVGIKRGAYHFFIPAAPIQGQIDIFKSNVRLEPGDLPPVLDVEVINKGVSADEMRRNIRIWLEAITEHYGVKPIIYTNQGYYRRWLQGHFQDYHFWIARYNTVEPEIHQTDKWLFWQYSDRGKIPGITAAVDMNFFAGDWDTLHELCLPEITASDDTALPWQEQMPPLQ</sequence>
<dbReference type="GO" id="GO:0016787">
    <property type="term" value="F:hydrolase activity"/>
    <property type="evidence" value="ECO:0007669"/>
    <property type="project" value="UniProtKB-KW"/>
</dbReference>
<evidence type="ECO:0000313" key="4">
    <source>
        <dbReference type="EMBL" id="MFD2246685.1"/>
    </source>
</evidence>
<evidence type="ECO:0000256" key="3">
    <source>
        <dbReference type="ARBA" id="ARBA00023295"/>
    </source>
</evidence>
<dbReference type="InterPro" id="IPR002053">
    <property type="entry name" value="Glyco_hydro_25"/>
</dbReference>
<keyword evidence="5" id="KW-1185">Reference proteome</keyword>
<reference evidence="5" key="1">
    <citation type="journal article" date="2019" name="Int. J. Syst. Evol. Microbiol.">
        <title>The Global Catalogue of Microorganisms (GCM) 10K type strain sequencing project: providing services to taxonomists for standard genome sequencing and annotation.</title>
        <authorList>
            <consortium name="The Broad Institute Genomics Platform"/>
            <consortium name="The Broad Institute Genome Sequencing Center for Infectious Disease"/>
            <person name="Wu L."/>
            <person name="Ma J."/>
        </authorList>
    </citation>
    <scope>NUCLEOTIDE SEQUENCE [LARGE SCALE GENOMIC DNA]</scope>
    <source>
        <strain evidence="5">CGMCC 4.1782</strain>
    </source>
</reference>
<dbReference type="InterPro" id="IPR017853">
    <property type="entry name" value="GH"/>
</dbReference>
<evidence type="ECO:0000256" key="2">
    <source>
        <dbReference type="ARBA" id="ARBA00022801"/>
    </source>
</evidence>
<dbReference type="EMBL" id="JBHUIM010000001">
    <property type="protein sequence ID" value="MFD2246685.1"/>
    <property type="molecule type" value="Genomic_DNA"/>
</dbReference>
<dbReference type="PROSITE" id="PS51904">
    <property type="entry name" value="GLYCOSYL_HYDROL_F25_2"/>
    <property type="match status" value="1"/>
</dbReference>
<comment type="caution">
    <text evidence="4">The sequence shown here is derived from an EMBL/GenBank/DDBJ whole genome shotgun (WGS) entry which is preliminary data.</text>
</comment>